<reference evidence="2" key="1">
    <citation type="submission" date="2021-11" db="EMBL/GenBank/DDBJ databases">
        <authorList>
            <person name="Rodrigo-Torres L."/>
            <person name="Arahal R. D."/>
            <person name="Lucena T."/>
        </authorList>
    </citation>
    <scope>NUCLEOTIDE SEQUENCE</scope>
    <source>
        <strain evidence="2">CECT 7928</strain>
    </source>
</reference>
<evidence type="ECO:0000256" key="1">
    <source>
        <dbReference type="SAM" id="SignalP"/>
    </source>
</evidence>
<organism evidence="2 3">
    <name type="scientific">Vibrio marisflavi CECT 7928</name>
    <dbReference type="NCBI Taxonomy" id="634439"/>
    <lineage>
        <taxon>Bacteria</taxon>
        <taxon>Pseudomonadati</taxon>
        <taxon>Pseudomonadota</taxon>
        <taxon>Gammaproteobacteria</taxon>
        <taxon>Vibrionales</taxon>
        <taxon>Vibrionaceae</taxon>
        <taxon>Vibrio</taxon>
    </lineage>
</organism>
<dbReference type="RefSeq" id="WP_237360411.1">
    <property type="nucleotide sequence ID" value="NZ_CAKLDM010000001.1"/>
</dbReference>
<feature type="chain" id="PRO_5046727572" description="Lipoprotein" evidence="1">
    <location>
        <begin position="23"/>
        <end position="53"/>
    </location>
</feature>
<evidence type="ECO:0008006" key="4">
    <source>
        <dbReference type="Google" id="ProtNLM"/>
    </source>
</evidence>
<keyword evidence="3" id="KW-1185">Reference proteome</keyword>
<gene>
    <name evidence="2" type="ORF">VMF7928_01047</name>
</gene>
<protein>
    <recommendedName>
        <fullName evidence="4">Lipoprotein</fullName>
    </recommendedName>
</protein>
<name>A0ABM9A107_9VIBR</name>
<evidence type="ECO:0000313" key="3">
    <source>
        <dbReference type="Proteomes" id="UP000838748"/>
    </source>
</evidence>
<accession>A0ABM9A107</accession>
<proteinExistence type="predicted"/>
<sequence>MRKIFFASIASAVLFLAGCASTMDTSAVEDATNTASDAASTASKVNTAVENIE</sequence>
<dbReference type="Proteomes" id="UP000838748">
    <property type="component" value="Unassembled WGS sequence"/>
</dbReference>
<comment type="caution">
    <text evidence="2">The sequence shown here is derived from an EMBL/GenBank/DDBJ whole genome shotgun (WGS) entry which is preliminary data.</text>
</comment>
<evidence type="ECO:0000313" key="2">
    <source>
        <dbReference type="EMBL" id="CAH0537313.1"/>
    </source>
</evidence>
<dbReference type="EMBL" id="CAKLDM010000001">
    <property type="protein sequence ID" value="CAH0537313.1"/>
    <property type="molecule type" value="Genomic_DNA"/>
</dbReference>
<dbReference type="PROSITE" id="PS51257">
    <property type="entry name" value="PROKAR_LIPOPROTEIN"/>
    <property type="match status" value="1"/>
</dbReference>
<keyword evidence="1" id="KW-0732">Signal</keyword>
<feature type="signal peptide" evidence="1">
    <location>
        <begin position="1"/>
        <end position="22"/>
    </location>
</feature>